<accession>A0AA95KJI2</accession>
<gene>
    <name evidence="1" type="ORF">QJT80_10720</name>
</gene>
<reference evidence="1" key="1">
    <citation type="journal article" date="2023" name="Int. J. Mol. Sci.">
        <title>Metagenomics Revealed a New Genus 'Candidatus Thiocaldithrix dubininis' gen. nov., sp. nov. and a New Species 'Candidatus Thiothrix putei' sp. nov. in the Family Thiotrichaceae, Some Members of Which Have Traits of Both Na+- and H+-Motive Energetics.</title>
        <authorList>
            <person name="Ravin N.V."/>
            <person name="Muntyan M.S."/>
            <person name="Smolyakov D.D."/>
            <person name="Rudenko T.S."/>
            <person name="Beletsky A.V."/>
            <person name="Mardanov A.V."/>
            <person name="Grabovich M.Y."/>
        </authorList>
    </citation>
    <scope>NUCLEOTIDE SEQUENCE</scope>
    <source>
        <strain evidence="1">GKL-01</strain>
    </source>
</reference>
<name>A0AA95KJI2_9GAMM</name>
<reference evidence="1" key="2">
    <citation type="submission" date="2023-04" db="EMBL/GenBank/DDBJ databases">
        <authorList>
            <person name="Beletskiy A.V."/>
            <person name="Mardanov A.V."/>
            <person name="Ravin N.V."/>
        </authorList>
    </citation>
    <scope>NUCLEOTIDE SEQUENCE</scope>
    <source>
        <strain evidence="1">GKL-01</strain>
    </source>
</reference>
<dbReference type="KEGG" id="tdu:QJT80_10720"/>
<sequence>MIFNQIQGYSLFGQRICLQGVLWVKSLLLSLLLSSLVWAQTSQPTDTIKVEELTKTTPSLTILKQAQESQQDLPVTKDNQAALLDALLGHLDYVEGGTFEVNPDMGMQGELAEVAQAFSLSTEDRSAYIVRLKDDQVVWKIEPTAPVFNTVKADNDYALQWIKMCPSSMIPPTKVSKVQFYQLAVQNFWIRNQAQEREEYRIVVALPHVKEG</sequence>
<evidence type="ECO:0000313" key="1">
    <source>
        <dbReference type="EMBL" id="WGZ89973.1"/>
    </source>
</evidence>
<dbReference type="Proteomes" id="UP001300672">
    <property type="component" value="Chromosome"/>
</dbReference>
<protein>
    <submittedName>
        <fullName evidence="1">Uncharacterized protein</fullName>
    </submittedName>
</protein>
<dbReference type="EMBL" id="CP124755">
    <property type="protein sequence ID" value="WGZ89973.1"/>
    <property type="molecule type" value="Genomic_DNA"/>
</dbReference>
<organism evidence="1">
    <name type="scientific">Candidatus Thiocaldithrix dubininis</name>
    <dbReference type="NCBI Taxonomy" id="3080823"/>
    <lineage>
        <taxon>Bacteria</taxon>
        <taxon>Pseudomonadati</taxon>
        <taxon>Pseudomonadota</taxon>
        <taxon>Gammaproteobacteria</taxon>
        <taxon>Thiotrichales</taxon>
        <taxon>Thiotrichaceae</taxon>
        <taxon>Candidatus Thiocaldithrix</taxon>
    </lineage>
</organism>
<dbReference type="AlphaFoldDB" id="A0AA95KJI2"/>
<proteinExistence type="predicted"/>